<organism evidence="2">
    <name type="scientific">Culex pipiens</name>
    <name type="common">House mosquito</name>
    <dbReference type="NCBI Taxonomy" id="7175"/>
    <lineage>
        <taxon>Eukaryota</taxon>
        <taxon>Metazoa</taxon>
        <taxon>Ecdysozoa</taxon>
        <taxon>Arthropoda</taxon>
        <taxon>Hexapoda</taxon>
        <taxon>Insecta</taxon>
        <taxon>Pterygota</taxon>
        <taxon>Neoptera</taxon>
        <taxon>Endopterygota</taxon>
        <taxon>Diptera</taxon>
        <taxon>Nematocera</taxon>
        <taxon>Culicoidea</taxon>
        <taxon>Culicidae</taxon>
        <taxon>Culicinae</taxon>
        <taxon>Culicini</taxon>
        <taxon>Culex</taxon>
        <taxon>Culex</taxon>
    </lineage>
</organism>
<evidence type="ECO:0000313" key="2">
    <source>
        <dbReference type="EMBL" id="CAG6453286.1"/>
    </source>
</evidence>
<proteinExistence type="predicted"/>
<feature type="compositionally biased region" description="Basic residues" evidence="1">
    <location>
        <begin position="1"/>
        <end position="13"/>
    </location>
</feature>
<reference evidence="2" key="1">
    <citation type="submission" date="2021-05" db="EMBL/GenBank/DDBJ databases">
        <authorList>
            <person name="Alioto T."/>
            <person name="Alioto T."/>
            <person name="Gomez Garrido J."/>
        </authorList>
    </citation>
    <scope>NUCLEOTIDE SEQUENCE</scope>
</reference>
<dbReference type="EMBL" id="HBUE01022562">
    <property type="protein sequence ID" value="CAG6453286.1"/>
    <property type="molecule type" value="Transcribed_RNA"/>
</dbReference>
<name>A0A8D8AA52_CULPI</name>
<protein>
    <submittedName>
        <fullName evidence="2">(northern house mosquito) hypothetical protein</fullName>
    </submittedName>
</protein>
<feature type="region of interest" description="Disordered" evidence="1">
    <location>
        <begin position="1"/>
        <end position="58"/>
    </location>
</feature>
<dbReference type="AlphaFoldDB" id="A0A8D8AA52"/>
<sequence>MVARARRRVRRLKERSPQDVDGTVSGDFAQLGRHPDRGCTAPDGQQNRGGSVPARLPGGPLAIEQHRWGWLRDLRAGFVLQQRRSVERADVLEVLLAGNAESVVQSNHERG</sequence>
<evidence type="ECO:0000256" key="1">
    <source>
        <dbReference type="SAM" id="MobiDB-lite"/>
    </source>
</evidence>
<accession>A0A8D8AA52</accession>